<feature type="domain" description="Thioredoxin" evidence="2">
    <location>
        <begin position="256"/>
        <end position="401"/>
    </location>
</feature>
<evidence type="ECO:0000313" key="3">
    <source>
        <dbReference type="EMBL" id="GJD49437.1"/>
    </source>
</evidence>
<dbReference type="PROSITE" id="PS51352">
    <property type="entry name" value="THIOREDOXIN_2"/>
    <property type="match status" value="1"/>
</dbReference>
<keyword evidence="4" id="KW-1185">Reference proteome</keyword>
<dbReference type="Gene3D" id="3.40.30.10">
    <property type="entry name" value="Glutaredoxin"/>
    <property type="match status" value="1"/>
</dbReference>
<keyword evidence="1" id="KW-1133">Transmembrane helix</keyword>
<reference evidence="3" key="1">
    <citation type="journal article" date="2021" name="Front. Microbiol.">
        <title>Comprehensive Comparative Genomics and Phenotyping of Methylobacterium Species.</title>
        <authorList>
            <person name="Alessa O."/>
            <person name="Ogura Y."/>
            <person name="Fujitani Y."/>
            <person name="Takami H."/>
            <person name="Hayashi T."/>
            <person name="Sahin N."/>
            <person name="Tani A."/>
        </authorList>
    </citation>
    <scope>NUCLEOTIDE SEQUENCE</scope>
    <source>
        <strain evidence="3">KCTC 52305</strain>
    </source>
</reference>
<evidence type="ECO:0000313" key="4">
    <source>
        <dbReference type="Proteomes" id="UP001055167"/>
    </source>
</evidence>
<dbReference type="SUPFAM" id="SSF52833">
    <property type="entry name" value="Thioredoxin-like"/>
    <property type="match status" value="1"/>
</dbReference>
<dbReference type="Proteomes" id="UP001055167">
    <property type="component" value="Unassembled WGS sequence"/>
</dbReference>
<dbReference type="Pfam" id="PF00578">
    <property type="entry name" value="AhpC-TSA"/>
    <property type="match status" value="1"/>
</dbReference>
<dbReference type="CDD" id="cd03012">
    <property type="entry name" value="TlpA_like_DipZ_like"/>
    <property type="match status" value="1"/>
</dbReference>
<feature type="transmembrane region" description="Helical" evidence="1">
    <location>
        <begin position="40"/>
        <end position="64"/>
    </location>
</feature>
<dbReference type="InterPro" id="IPR041017">
    <property type="entry name" value="Thioredoxin_10"/>
</dbReference>
<dbReference type="InterPro" id="IPR000866">
    <property type="entry name" value="AhpC/TSA"/>
</dbReference>
<sequence length="577" mass="60068">MPQFLIVYLAGALTVLSPCILPVLPFAFARAGRPFATSTLPLLAGMVAAFAAVATLAAVGGGWVVRASEAGRFAALCLLAAFAVTLVSRRAAAWLHAPLVRLGEAVSRSLGGGASPGVAASLCLGAATGLLWTPCAGPILGLVLTAAALNGPGPETTLLLAAYAAGAATALAGAVLAGGPVVAALRRRLGLGERLRQLLGAAMLAALAAVTVGFDATVLTRFSAAGTQAAEERLLDGLHGGGARAETGERPVRSRLPVEGRLPSLAGASQWLNGDPPTAGTLRGKVLLVHVWTYSCINCIRTIPYVRAWEARYRDRGLAVIGIHAPEFAFERDVDNVAQAVRRLALPYPVAVDNDFRLWRALRNAYWPALYVVDAEGRIRHHQFGEGGYAQAEAAIQDLLAEAAGRPDADALPTVPPARGAEIAPDPARLESGETYLGAAKAERFASPEGLGAGAARDYTPGRPRLDEWSLSGTWTIRPEHAALERAGGAITYRFRARDLHLVLGPGPEGRPVRFTITLDGAAPGADHGTDSGPDGTGVVTQPRLYQLVRQAGAAGARTFEIRFLDPGARAYAFTFG</sequence>
<dbReference type="InterPro" id="IPR013766">
    <property type="entry name" value="Thioredoxin_domain"/>
</dbReference>
<organism evidence="3 4">
    <name type="scientific">Methylobacterium crusticola</name>
    <dbReference type="NCBI Taxonomy" id="1697972"/>
    <lineage>
        <taxon>Bacteria</taxon>
        <taxon>Pseudomonadati</taxon>
        <taxon>Pseudomonadota</taxon>
        <taxon>Alphaproteobacteria</taxon>
        <taxon>Hyphomicrobiales</taxon>
        <taxon>Methylobacteriaceae</taxon>
        <taxon>Methylobacterium</taxon>
    </lineage>
</organism>
<feature type="transmembrane region" description="Helical" evidence="1">
    <location>
        <begin position="161"/>
        <end position="185"/>
    </location>
</feature>
<protein>
    <submittedName>
        <fullName evidence="3">Protein DipZ</fullName>
    </submittedName>
</protein>
<name>A0ABQ4QVP9_9HYPH</name>
<evidence type="ECO:0000259" key="2">
    <source>
        <dbReference type="PROSITE" id="PS51352"/>
    </source>
</evidence>
<dbReference type="EMBL" id="BPQH01000006">
    <property type="protein sequence ID" value="GJD49437.1"/>
    <property type="molecule type" value="Genomic_DNA"/>
</dbReference>
<keyword evidence="1" id="KW-0472">Membrane</keyword>
<dbReference type="Pfam" id="PF17991">
    <property type="entry name" value="Thioredoxin_10"/>
    <property type="match status" value="1"/>
</dbReference>
<proteinExistence type="predicted"/>
<feature type="transmembrane region" description="Helical" evidence="1">
    <location>
        <begin position="70"/>
        <end position="87"/>
    </location>
</feature>
<dbReference type="InterPro" id="IPR050553">
    <property type="entry name" value="Thioredoxin_ResA/DsbE_sf"/>
</dbReference>
<evidence type="ECO:0000256" key="1">
    <source>
        <dbReference type="SAM" id="Phobius"/>
    </source>
</evidence>
<comment type="caution">
    <text evidence="3">The sequence shown here is derived from an EMBL/GenBank/DDBJ whole genome shotgun (WGS) entry which is preliminary data.</text>
</comment>
<feature type="transmembrane region" description="Helical" evidence="1">
    <location>
        <begin position="6"/>
        <end position="28"/>
    </location>
</feature>
<accession>A0ABQ4QVP9</accession>
<dbReference type="Gene3D" id="2.60.120.260">
    <property type="entry name" value="Galactose-binding domain-like"/>
    <property type="match status" value="1"/>
</dbReference>
<reference evidence="3" key="2">
    <citation type="submission" date="2021-08" db="EMBL/GenBank/DDBJ databases">
        <authorList>
            <person name="Tani A."/>
            <person name="Ola A."/>
            <person name="Ogura Y."/>
            <person name="Katsura K."/>
            <person name="Hayashi T."/>
        </authorList>
    </citation>
    <scope>NUCLEOTIDE SEQUENCE</scope>
    <source>
        <strain evidence="3">KCTC 52305</strain>
    </source>
</reference>
<keyword evidence="1" id="KW-0812">Transmembrane</keyword>
<dbReference type="RefSeq" id="WP_128561501.1">
    <property type="nucleotide sequence ID" value="NZ_BPQH01000006.1"/>
</dbReference>
<dbReference type="PANTHER" id="PTHR42852">
    <property type="entry name" value="THIOL:DISULFIDE INTERCHANGE PROTEIN DSBE"/>
    <property type="match status" value="1"/>
</dbReference>
<dbReference type="PANTHER" id="PTHR42852:SF13">
    <property type="entry name" value="PROTEIN DIPZ"/>
    <property type="match status" value="1"/>
</dbReference>
<gene>
    <name evidence="3" type="primary">dipZ</name>
    <name evidence="3" type="ORF">OPKNFCMD_2167</name>
</gene>
<dbReference type="InterPro" id="IPR036249">
    <property type="entry name" value="Thioredoxin-like_sf"/>
</dbReference>
<feature type="transmembrane region" description="Helical" evidence="1">
    <location>
        <begin position="197"/>
        <end position="214"/>
    </location>
</feature>